<dbReference type="Gene3D" id="2.60.120.620">
    <property type="entry name" value="q2cbj1_9rhob like domain"/>
    <property type="match status" value="1"/>
</dbReference>
<feature type="compositionally biased region" description="Polar residues" evidence="1">
    <location>
        <begin position="360"/>
        <end position="369"/>
    </location>
</feature>
<organism evidence="2 3">
    <name type="scientific">Durusdinium trenchii</name>
    <dbReference type="NCBI Taxonomy" id="1381693"/>
    <lineage>
        <taxon>Eukaryota</taxon>
        <taxon>Sar</taxon>
        <taxon>Alveolata</taxon>
        <taxon>Dinophyceae</taxon>
        <taxon>Suessiales</taxon>
        <taxon>Symbiodiniaceae</taxon>
        <taxon>Durusdinium</taxon>
    </lineage>
</organism>
<proteinExistence type="predicted"/>
<evidence type="ECO:0000256" key="1">
    <source>
        <dbReference type="SAM" id="MobiDB-lite"/>
    </source>
</evidence>
<name>A0ABP0JDG2_9DINO</name>
<protein>
    <submittedName>
        <fullName evidence="2">Calmodulin-like protein 1</fullName>
    </submittedName>
</protein>
<dbReference type="EMBL" id="CAXAMM010006781">
    <property type="protein sequence ID" value="CAK9012336.1"/>
    <property type="molecule type" value="Genomic_DNA"/>
</dbReference>
<gene>
    <name evidence="2" type="ORF">SCF082_LOCUS11482</name>
</gene>
<evidence type="ECO:0000313" key="2">
    <source>
        <dbReference type="EMBL" id="CAK9012336.1"/>
    </source>
</evidence>
<comment type="caution">
    <text evidence="2">The sequence shown here is derived from an EMBL/GenBank/DDBJ whole genome shotgun (WGS) entry which is preliminary data.</text>
</comment>
<keyword evidence="3" id="KW-1185">Reference proteome</keyword>
<reference evidence="2 3" key="1">
    <citation type="submission" date="2024-02" db="EMBL/GenBank/DDBJ databases">
        <authorList>
            <person name="Chen Y."/>
            <person name="Shah S."/>
            <person name="Dougan E. K."/>
            <person name="Thang M."/>
            <person name="Chan C."/>
        </authorList>
    </citation>
    <scope>NUCLEOTIDE SEQUENCE [LARGE SCALE GENOMIC DNA]</scope>
</reference>
<evidence type="ECO:0000313" key="3">
    <source>
        <dbReference type="Proteomes" id="UP001642464"/>
    </source>
</evidence>
<accession>A0ABP0JDG2</accession>
<feature type="compositionally biased region" description="Basic and acidic residues" evidence="1">
    <location>
        <begin position="339"/>
        <end position="351"/>
    </location>
</feature>
<sequence>MAPVIRLVSQDPRIWVTDDAASHKFLESVDMAFQSTDRNVVEKHNGRRIVARNIDFEADALWQELFETISDICGLEGAVPQHRNFMVTEVFGRGQDAHVDHTNIDDVAAGQPIDFLDLTRQSPSRSNQRRVVPTLSIVLYFNAVGGIRFPYADGMNTIAGKRGRMIIFENYQDECRPSHQKSAEHYGIYFETLPKRLLVMGVLANKTPAMSQTAESTKGLIYCAGTERDPLFHDNPSYDCYRRRPRRPEPEPVKEDLIVSLEVSFNKKDCSVIGRSVGGEELCQVQCSKEETMAFLTIEIQGEVDPDNKRNVLLCSMDGQLLTAEHADQTLLECFKSVEEDNETSKTPKAVEEDDETSKTPKASKSLSHLCTGKGPSTARPSTAP</sequence>
<dbReference type="Proteomes" id="UP001642464">
    <property type="component" value="Unassembled WGS sequence"/>
</dbReference>
<feature type="region of interest" description="Disordered" evidence="1">
    <location>
        <begin position="339"/>
        <end position="385"/>
    </location>
</feature>